<comment type="caution">
    <text evidence="1">The sequence shown here is derived from an EMBL/GenBank/DDBJ whole genome shotgun (WGS) entry which is preliminary data.</text>
</comment>
<keyword evidence="2" id="KW-1185">Reference proteome</keyword>
<reference evidence="1 2" key="1">
    <citation type="submission" date="2019-03" db="EMBL/GenBank/DDBJ databases">
        <title>Genomic Encyclopedia of Type Strains, Phase IV (KMG-IV): sequencing the most valuable type-strain genomes for metagenomic binning, comparative biology and taxonomic classification.</title>
        <authorList>
            <person name="Goeker M."/>
        </authorList>
    </citation>
    <scope>NUCLEOTIDE SEQUENCE [LARGE SCALE GENOMIC DNA]</scope>
    <source>
        <strain evidence="1 2">DSM 45934</strain>
    </source>
</reference>
<gene>
    <name evidence="1" type="ORF">EV192_102154</name>
</gene>
<sequence length="119" mass="13141">MMWYCGYRALPKVRAGDLARRLLRQHDAGTNRPADVRAWFTFPSGLAGFVLIEVGTSREVAAIVAPYAGLVEWDIQAVEDLNYNQTVEELRVFTSRAALGDLMSGESPADMLARARGPQ</sequence>
<dbReference type="Proteomes" id="UP000295680">
    <property type="component" value="Unassembled WGS sequence"/>
</dbReference>
<evidence type="ECO:0000313" key="2">
    <source>
        <dbReference type="Proteomes" id="UP000295680"/>
    </source>
</evidence>
<evidence type="ECO:0000313" key="1">
    <source>
        <dbReference type="EMBL" id="TCO62017.1"/>
    </source>
</evidence>
<organism evidence="1 2">
    <name type="scientific">Actinocrispum wychmicini</name>
    <dbReference type="NCBI Taxonomy" id="1213861"/>
    <lineage>
        <taxon>Bacteria</taxon>
        <taxon>Bacillati</taxon>
        <taxon>Actinomycetota</taxon>
        <taxon>Actinomycetes</taxon>
        <taxon>Pseudonocardiales</taxon>
        <taxon>Pseudonocardiaceae</taxon>
        <taxon>Actinocrispum</taxon>
    </lineage>
</organism>
<dbReference type="AlphaFoldDB" id="A0A4R2JSE5"/>
<name>A0A4R2JSE5_9PSEU</name>
<dbReference type="RefSeq" id="WP_132113480.1">
    <property type="nucleotide sequence ID" value="NZ_SLWS01000002.1"/>
</dbReference>
<dbReference type="OrthoDB" id="5191551at2"/>
<proteinExistence type="predicted"/>
<protein>
    <recommendedName>
        <fullName evidence="3">DUF3303 domain-containing protein</fullName>
    </recommendedName>
</protein>
<dbReference type="EMBL" id="SLWS01000002">
    <property type="protein sequence ID" value="TCO62017.1"/>
    <property type="molecule type" value="Genomic_DNA"/>
</dbReference>
<evidence type="ECO:0008006" key="3">
    <source>
        <dbReference type="Google" id="ProtNLM"/>
    </source>
</evidence>
<accession>A0A4R2JSE5</accession>